<dbReference type="EMBL" id="FOYD01000002">
    <property type="protein sequence ID" value="SFQ68545.1"/>
    <property type="molecule type" value="Genomic_DNA"/>
</dbReference>
<gene>
    <name evidence="5" type="ORF">SAMN05216578_102125</name>
</gene>
<dbReference type="Pfam" id="PF14870">
    <property type="entry name" value="PSII_BNR"/>
    <property type="match status" value="2"/>
</dbReference>
<sequence length="373" mass="39462">MHEPLSWRVSRKSLSCRIALALGLTSVLFAGSSSALAQTTASSTELKPAIMSLKASKTLLLDVAHAGDRLVAVGARGHIVYSDDKGATWLQATVPARQLLTAVYFVDDKRGWAVGHDSLVLHTADGGESWTVQYRDPELDEMDEEGFGYLEKPLMDVRFRDADTGFAIGAYGLLLRTDDGGETWEDVSFDVDNEEGFHFNALTEVKDSGLFMVGEMGTMYRSADYGDTWETLEDTPYDGSWFGVSGTGEAGGVIAWGLRGNVFRSDDFGDTWQEVTLMTPNNGPLESTLAGGGLTPDGRLVIVGVGGVVAISEDAGRSFDVRIRSDRVALASATALAGNGVLLVGQRGAVAAGPDGAAASSDAVVVPVPATEE</sequence>
<dbReference type="Proteomes" id="UP000242815">
    <property type="component" value="Unassembled WGS sequence"/>
</dbReference>
<dbReference type="Gene3D" id="2.130.10.10">
    <property type="entry name" value="YVTN repeat-like/Quinoprotein amine dehydrogenase"/>
    <property type="match status" value="2"/>
</dbReference>
<dbReference type="PANTHER" id="PTHR47199:SF2">
    <property type="entry name" value="PHOTOSYSTEM II STABILITY_ASSEMBLY FACTOR HCF136, CHLOROPLASTIC"/>
    <property type="match status" value="1"/>
</dbReference>
<dbReference type="GO" id="GO:0015979">
    <property type="term" value="P:photosynthesis"/>
    <property type="evidence" value="ECO:0007669"/>
    <property type="project" value="UniProtKB-KW"/>
</dbReference>
<dbReference type="PANTHER" id="PTHR47199">
    <property type="entry name" value="PHOTOSYSTEM II STABILITY/ASSEMBLY FACTOR HCF136, CHLOROPLASTIC"/>
    <property type="match status" value="1"/>
</dbReference>
<feature type="domain" description="Photosynthesis system II assembly factor Ycf48/Hcf136-like" evidence="4">
    <location>
        <begin position="151"/>
        <end position="274"/>
    </location>
</feature>
<evidence type="ECO:0000313" key="5">
    <source>
        <dbReference type="EMBL" id="SFQ68545.1"/>
    </source>
</evidence>
<reference evidence="5 6" key="1">
    <citation type="submission" date="2016-10" db="EMBL/GenBank/DDBJ databases">
        <authorList>
            <person name="de Groot N.N."/>
        </authorList>
    </citation>
    <scope>NUCLEOTIDE SEQUENCE [LARGE SCALE GENOMIC DNA]</scope>
    <source>
        <strain evidence="5 6">JCM 18415</strain>
    </source>
</reference>
<keyword evidence="1" id="KW-0602">Photosynthesis</keyword>
<dbReference type="OrthoDB" id="9813892at2"/>
<dbReference type="GO" id="GO:0009523">
    <property type="term" value="C:photosystem II"/>
    <property type="evidence" value="ECO:0007669"/>
    <property type="project" value="UniProtKB-KW"/>
</dbReference>
<dbReference type="STRING" id="1002526.SAMN05216578_102125"/>
<feature type="signal peptide" evidence="3">
    <location>
        <begin position="1"/>
        <end position="37"/>
    </location>
</feature>
<dbReference type="InterPro" id="IPR036278">
    <property type="entry name" value="Sialidase_sf"/>
</dbReference>
<keyword evidence="3" id="KW-0732">Signal</keyword>
<accession>A0A1I6AIT2</accession>
<feature type="chain" id="PRO_5017479769" description="Photosynthesis system II assembly factor Ycf48/Hcf136-like domain-containing protein" evidence="3">
    <location>
        <begin position="38"/>
        <end position="373"/>
    </location>
</feature>
<evidence type="ECO:0000313" key="6">
    <source>
        <dbReference type="Proteomes" id="UP000242815"/>
    </source>
</evidence>
<dbReference type="InterPro" id="IPR015943">
    <property type="entry name" value="WD40/YVTN_repeat-like_dom_sf"/>
</dbReference>
<dbReference type="SUPFAM" id="SSF50939">
    <property type="entry name" value="Sialidases"/>
    <property type="match status" value="1"/>
</dbReference>
<evidence type="ECO:0000256" key="2">
    <source>
        <dbReference type="ARBA" id="ARBA00023276"/>
    </source>
</evidence>
<dbReference type="AlphaFoldDB" id="A0A1I6AIT2"/>
<evidence type="ECO:0000259" key="4">
    <source>
        <dbReference type="Pfam" id="PF14870"/>
    </source>
</evidence>
<proteinExistence type="predicted"/>
<dbReference type="RefSeq" id="WP_090537124.1">
    <property type="nucleotide sequence ID" value="NZ_FOYD01000002.1"/>
</dbReference>
<keyword evidence="2" id="KW-0604">Photosystem II</keyword>
<feature type="domain" description="Photosynthesis system II assembly factor Ycf48/Hcf136-like" evidence="4">
    <location>
        <begin position="88"/>
        <end position="134"/>
    </location>
</feature>
<protein>
    <recommendedName>
        <fullName evidence="4">Photosynthesis system II assembly factor Ycf48/Hcf136-like domain-containing protein</fullName>
    </recommendedName>
</protein>
<evidence type="ECO:0000256" key="1">
    <source>
        <dbReference type="ARBA" id="ARBA00022531"/>
    </source>
</evidence>
<organism evidence="5 6">
    <name type="scientific">Halopseudomonas formosensis</name>
    <dbReference type="NCBI Taxonomy" id="1002526"/>
    <lineage>
        <taxon>Bacteria</taxon>
        <taxon>Pseudomonadati</taxon>
        <taxon>Pseudomonadota</taxon>
        <taxon>Gammaproteobacteria</taxon>
        <taxon>Pseudomonadales</taxon>
        <taxon>Pseudomonadaceae</taxon>
        <taxon>Halopseudomonas</taxon>
    </lineage>
</organism>
<evidence type="ECO:0000256" key="3">
    <source>
        <dbReference type="SAM" id="SignalP"/>
    </source>
</evidence>
<dbReference type="InterPro" id="IPR028203">
    <property type="entry name" value="PSII_CF48-like_dom"/>
</dbReference>
<name>A0A1I6AIT2_9GAMM</name>